<organism evidence="6 7">
    <name type="scientific">Brassica campestris</name>
    <name type="common">Field mustard</name>
    <dbReference type="NCBI Taxonomy" id="3711"/>
    <lineage>
        <taxon>Eukaryota</taxon>
        <taxon>Viridiplantae</taxon>
        <taxon>Streptophyta</taxon>
        <taxon>Embryophyta</taxon>
        <taxon>Tracheophyta</taxon>
        <taxon>Spermatophyta</taxon>
        <taxon>Magnoliopsida</taxon>
        <taxon>eudicotyledons</taxon>
        <taxon>Gunneridae</taxon>
        <taxon>Pentapetalae</taxon>
        <taxon>rosids</taxon>
        <taxon>malvids</taxon>
        <taxon>Brassicales</taxon>
        <taxon>Brassicaceae</taxon>
        <taxon>Brassiceae</taxon>
        <taxon>Brassica</taxon>
    </lineage>
</organism>
<dbReference type="GO" id="GO:0003677">
    <property type="term" value="F:DNA binding"/>
    <property type="evidence" value="ECO:0007669"/>
    <property type="project" value="UniProtKB-UniRule"/>
</dbReference>
<dbReference type="Gene3D" id="2.30.29.30">
    <property type="entry name" value="Pleckstrin-homology domain (PH domain)/Phosphotyrosine-binding domain (PTB)"/>
    <property type="match status" value="1"/>
</dbReference>
<feature type="compositionally biased region" description="Basic and acidic residues" evidence="4">
    <location>
        <begin position="212"/>
        <end position="233"/>
    </location>
</feature>
<evidence type="ECO:0000256" key="4">
    <source>
        <dbReference type="SAM" id="MobiDB-lite"/>
    </source>
</evidence>
<dbReference type="Pfam" id="PF17292">
    <property type="entry name" value="POB3_N"/>
    <property type="match status" value="1"/>
</dbReference>
<dbReference type="PRINTS" id="PR00886">
    <property type="entry name" value="HIGHMOBLTY12"/>
</dbReference>
<feature type="compositionally biased region" description="Basic and acidic residues" evidence="4">
    <location>
        <begin position="127"/>
        <end position="141"/>
    </location>
</feature>
<evidence type="ECO:0000256" key="2">
    <source>
        <dbReference type="ARBA" id="ARBA00023242"/>
    </source>
</evidence>
<evidence type="ECO:0000313" key="7">
    <source>
        <dbReference type="Proteomes" id="UP000264353"/>
    </source>
</evidence>
<proteinExistence type="predicted"/>
<sequence length="255" mass="27983">MADGHSFNNISLSGRGGTNPGLLKINSGGIQWRKQGGGKAVEVDESDIVGLSWMKVPRTNQLGVKTKDGLYYKNQAADESDEEASALCLTELLQYFVGGEDDDGGSPTDDSGGDDDDSDASDDGEGEKEKSMTKEPKKETKSLPPKKKAVATEEGSSKKRKVKRKKDPNAPKKAMSGFMYFSQMERDNIKKTHPGIGFGDVAKVLGDKWRQMSAEEKEPYEAKAQVDKKRYEDQISDYKNPQPMLVDSENESDSN</sequence>
<dbReference type="PANTHER" id="PTHR45849:SF1">
    <property type="entry name" value="FACT COMPLEX SUBUNIT SSRP1"/>
    <property type="match status" value="1"/>
</dbReference>
<dbReference type="InterPro" id="IPR036910">
    <property type="entry name" value="HMG_box_dom_sf"/>
</dbReference>
<dbReference type="InterPro" id="IPR009071">
    <property type="entry name" value="HMG_box_dom"/>
</dbReference>
<keyword evidence="1 3" id="KW-0238">DNA-binding</keyword>
<feature type="domain" description="HMG box" evidence="5">
    <location>
        <begin position="171"/>
        <end position="239"/>
    </location>
</feature>
<dbReference type="SMART" id="SM00398">
    <property type="entry name" value="HMG"/>
    <property type="match status" value="1"/>
</dbReference>
<feature type="region of interest" description="Disordered" evidence="4">
    <location>
        <begin position="212"/>
        <end position="255"/>
    </location>
</feature>
<feature type="compositionally biased region" description="Acidic residues" evidence="4">
    <location>
        <begin position="111"/>
        <end position="126"/>
    </location>
</feature>
<dbReference type="PROSITE" id="PS50118">
    <property type="entry name" value="HMG_BOX_2"/>
    <property type="match status" value="1"/>
</dbReference>
<reference evidence="6 7" key="1">
    <citation type="submission" date="2018-06" db="EMBL/GenBank/DDBJ databases">
        <title>WGS assembly of Brassica rapa FPsc.</title>
        <authorList>
            <person name="Bowman J."/>
            <person name="Kohchi T."/>
            <person name="Yamato K."/>
            <person name="Jenkins J."/>
            <person name="Shu S."/>
            <person name="Ishizaki K."/>
            <person name="Yamaoka S."/>
            <person name="Nishihama R."/>
            <person name="Nakamura Y."/>
            <person name="Berger F."/>
            <person name="Adam C."/>
            <person name="Aki S."/>
            <person name="Althoff F."/>
            <person name="Araki T."/>
            <person name="Arteaga-Vazquez M."/>
            <person name="Balasubrmanian S."/>
            <person name="Bauer D."/>
            <person name="Boehm C."/>
            <person name="Briginshaw L."/>
            <person name="Caballero-Perez J."/>
            <person name="Catarino B."/>
            <person name="Chen F."/>
            <person name="Chiyoda S."/>
            <person name="Chovatia M."/>
            <person name="Davies K."/>
            <person name="Delmans M."/>
            <person name="Demura T."/>
            <person name="Dierschke T."/>
            <person name="Dolan L."/>
            <person name="Dorantes-Acosta A."/>
            <person name="Eklund D."/>
            <person name="Florent S."/>
            <person name="Flores-Sandoval E."/>
            <person name="Fujiyama A."/>
            <person name="Fukuzawa H."/>
            <person name="Galik B."/>
            <person name="Grimanelli D."/>
            <person name="Grimwood J."/>
            <person name="Grossniklaus U."/>
            <person name="Hamada T."/>
            <person name="Haseloff J."/>
            <person name="Hetherington A."/>
            <person name="Higo A."/>
            <person name="Hirakawa Y."/>
            <person name="Hundley H."/>
            <person name="Ikeda Y."/>
            <person name="Inoue K."/>
            <person name="Inoue S."/>
            <person name="Ishida S."/>
            <person name="Jia Q."/>
            <person name="Kakita M."/>
            <person name="Kanazawa T."/>
            <person name="Kawai Y."/>
            <person name="Kawashima T."/>
            <person name="Kennedy M."/>
            <person name="Kinose K."/>
            <person name="Kinoshita T."/>
            <person name="Kohara Y."/>
            <person name="Koide E."/>
            <person name="Komatsu K."/>
            <person name="Kopischke S."/>
            <person name="Kubo M."/>
            <person name="Kyozuka J."/>
            <person name="Lagercrantz U."/>
            <person name="Lin S."/>
            <person name="Lindquist E."/>
            <person name="Lipzen A."/>
            <person name="Lu C."/>
            <person name="Luna E."/>
            <person name="Martienssen R."/>
            <person name="Minamino N."/>
            <person name="Mizutani M."/>
            <person name="Mizutani M."/>
            <person name="Mochizuki N."/>
            <person name="Monte I."/>
            <person name="Mosher R."/>
            <person name="Nagasaki H."/>
            <person name="Nakagami H."/>
            <person name="Naramoto S."/>
            <person name="Nishitani K."/>
            <person name="Ohtani M."/>
            <person name="Okamoto T."/>
            <person name="Okumura M."/>
            <person name="Phillips J."/>
            <person name="Pollak B."/>
            <person name="Reinders A."/>
            <person name="Roevekamp M."/>
            <person name="Sano R."/>
            <person name="Sawa S."/>
            <person name="Schmid M."/>
            <person name="Shirakawa M."/>
            <person name="Solano R."/>
            <person name="Spunde A."/>
            <person name="Suetsugu N."/>
            <person name="Sugano S."/>
            <person name="Sugiyama A."/>
            <person name="Sun R."/>
            <person name="Suzuki Y."/>
            <person name="Takenaka M."/>
            <person name="Takezawa D."/>
            <person name="Tomogane H."/>
            <person name="Tsuzuki M."/>
            <person name="Ueda T."/>
            <person name="Umeda M."/>
            <person name="Ward J."/>
            <person name="Watanabe Y."/>
            <person name="Yazaki K."/>
            <person name="Yokoyama R."/>
            <person name="Yoshitake Y."/>
            <person name="Yotsui I."/>
            <person name="Zachgo S."/>
            <person name="Schmutz J."/>
        </authorList>
    </citation>
    <scope>NUCLEOTIDE SEQUENCE [LARGE SCALE GENOMIC DNA]</scope>
    <source>
        <strain evidence="7">cv. B-3</strain>
    </source>
</reference>
<protein>
    <recommendedName>
        <fullName evidence="5">HMG box domain-containing protein</fullName>
    </recommendedName>
</protein>
<evidence type="ECO:0000256" key="1">
    <source>
        <dbReference type="ARBA" id="ARBA00023125"/>
    </source>
</evidence>
<name>A0A397ZCG8_BRACM</name>
<evidence type="ECO:0000259" key="5">
    <source>
        <dbReference type="PROSITE" id="PS50118"/>
    </source>
</evidence>
<feature type="DNA-binding region" description="HMG box" evidence="3">
    <location>
        <begin position="171"/>
        <end position="239"/>
    </location>
</feature>
<keyword evidence="2 3" id="KW-0539">Nucleus</keyword>
<evidence type="ECO:0000256" key="3">
    <source>
        <dbReference type="PROSITE-ProRule" id="PRU00267"/>
    </source>
</evidence>
<dbReference type="Proteomes" id="UP000264353">
    <property type="component" value="Chromosome A6"/>
</dbReference>
<dbReference type="FunFam" id="1.10.30.10:FF:000016">
    <property type="entry name" value="FACT complex subunit SSRP1"/>
    <property type="match status" value="1"/>
</dbReference>
<evidence type="ECO:0000313" key="6">
    <source>
        <dbReference type="EMBL" id="RID59943.1"/>
    </source>
</evidence>
<feature type="region of interest" description="Disordered" evidence="4">
    <location>
        <begin position="98"/>
        <end position="178"/>
    </location>
</feature>
<dbReference type="InterPro" id="IPR050454">
    <property type="entry name" value="RTT106/SSRP1_HistChap/FACT"/>
</dbReference>
<dbReference type="InterPro" id="IPR011993">
    <property type="entry name" value="PH-like_dom_sf"/>
</dbReference>
<dbReference type="SUPFAM" id="SSF47095">
    <property type="entry name" value="HMG-box"/>
    <property type="match status" value="1"/>
</dbReference>
<dbReference type="Pfam" id="PF00505">
    <property type="entry name" value="HMG_box"/>
    <property type="match status" value="1"/>
</dbReference>
<dbReference type="AlphaFoldDB" id="A0A397ZCG8"/>
<dbReference type="Gene3D" id="1.10.30.10">
    <property type="entry name" value="High mobility group box domain"/>
    <property type="match status" value="1"/>
</dbReference>
<dbReference type="PANTHER" id="PTHR45849">
    <property type="entry name" value="FACT COMPLEX SUBUNIT SSRP1"/>
    <property type="match status" value="1"/>
</dbReference>
<dbReference type="GO" id="GO:0005634">
    <property type="term" value="C:nucleus"/>
    <property type="evidence" value="ECO:0007669"/>
    <property type="project" value="UniProtKB-UniRule"/>
</dbReference>
<dbReference type="InterPro" id="IPR035417">
    <property type="entry name" value="SSRP1/POB3_N"/>
</dbReference>
<gene>
    <name evidence="6" type="ORF">BRARA_F03133</name>
</gene>
<dbReference type="EMBL" id="CM010633">
    <property type="protein sequence ID" value="RID59943.1"/>
    <property type="molecule type" value="Genomic_DNA"/>
</dbReference>
<accession>A0A397ZCG8</accession>